<dbReference type="PANTHER" id="PTHR13234">
    <property type="entry name" value="GAMMA-INTERFERON INDUCIBLE LYSOSOMAL THIOL REDUCTASE GILT"/>
    <property type="match status" value="1"/>
</dbReference>
<dbReference type="STRING" id="2903.R1CCY7"/>
<protein>
    <recommendedName>
        <fullName evidence="8">Gamma-interferon inducible lysosomal thiol reductase</fullName>
    </recommendedName>
</protein>
<dbReference type="GeneID" id="17262471"/>
<keyword evidence="7" id="KW-1185">Reference proteome</keyword>
<dbReference type="Proteomes" id="UP000013827">
    <property type="component" value="Unassembled WGS sequence"/>
</dbReference>
<sequence>MNVTLVPFGNAKYNGGVLTCQHGPNECTANSYEQCAIDEYPAFKVHFPYFTCLESAFLKGTEDIAATSAKCASAAEMDATKLDACVKDAPRAAALQRKYFALTPSDHKYTPWVVVGGNLSKSSGSKLTEEVCKAYKGPAPAACAAEVLAKAGRVPADVQPCAAP</sequence>
<proteinExistence type="inferred from homology"/>
<dbReference type="OMA" id="CAIDEYP"/>
<evidence type="ECO:0000256" key="2">
    <source>
        <dbReference type="ARBA" id="ARBA00005679"/>
    </source>
</evidence>
<reference evidence="6" key="2">
    <citation type="submission" date="2024-10" db="UniProtKB">
        <authorList>
            <consortium name="EnsemblProtists"/>
        </authorList>
    </citation>
    <scope>IDENTIFICATION</scope>
</reference>
<evidence type="ECO:0000256" key="3">
    <source>
        <dbReference type="ARBA" id="ARBA00022525"/>
    </source>
</evidence>
<dbReference type="eggNOG" id="KOG3160">
    <property type="taxonomic scope" value="Eukaryota"/>
</dbReference>
<dbReference type="GO" id="GO:0016671">
    <property type="term" value="F:oxidoreductase activity, acting on a sulfur group of donors, disulfide as acceptor"/>
    <property type="evidence" value="ECO:0007669"/>
    <property type="project" value="InterPro"/>
</dbReference>
<dbReference type="GO" id="GO:0005576">
    <property type="term" value="C:extracellular region"/>
    <property type="evidence" value="ECO:0007669"/>
    <property type="project" value="UniProtKB-SubCell"/>
</dbReference>
<organism evidence="6 7">
    <name type="scientific">Emiliania huxleyi (strain CCMP1516)</name>
    <dbReference type="NCBI Taxonomy" id="280463"/>
    <lineage>
        <taxon>Eukaryota</taxon>
        <taxon>Haptista</taxon>
        <taxon>Haptophyta</taxon>
        <taxon>Prymnesiophyceae</taxon>
        <taxon>Isochrysidales</taxon>
        <taxon>Noelaerhabdaceae</taxon>
        <taxon>Emiliania</taxon>
    </lineage>
</organism>
<keyword evidence="5" id="KW-0325">Glycoprotein</keyword>
<evidence type="ECO:0008006" key="8">
    <source>
        <dbReference type="Google" id="ProtNLM"/>
    </source>
</evidence>
<comment type="similarity">
    <text evidence="2">Belongs to the GILT family.</text>
</comment>
<dbReference type="PaxDb" id="2903-EOD16311"/>
<dbReference type="KEGG" id="ehx:EMIHUDRAFT_424763"/>
<evidence type="ECO:0000256" key="1">
    <source>
        <dbReference type="ARBA" id="ARBA00004613"/>
    </source>
</evidence>
<accession>A0A0D3IYH6</accession>
<keyword evidence="4" id="KW-0732">Signal</keyword>
<dbReference type="InterPro" id="IPR004911">
    <property type="entry name" value="Interferon-induced_GILT"/>
</dbReference>
<dbReference type="EnsemblProtists" id="EOD16311">
    <property type="protein sequence ID" value="EOD16311"/>
    <property type="gene ID" value="EMIHUDRAFT_436560"/>
</dbReference>
<dbReference type="RefSeq" id="XP_005772686.1">
    <property type="nucleotide sequence ID" value="XM_005772629.1"/>
</dbReference>
<evidence type="ECO:0000313" key="6">
    <source>
        <dbReference type="EnsemblProtists" id="EOD16311"/>
    </source>
</evidence>
<dbReference type="Pfam" id="PF03227">
    <property type="entry name" value="GILT"/>
    <property type="match status" value="1"/>
</dbReference>
<dbReference type="GeneID" id="17265807"/>
<name>A0A0D3IYH6_EMIH1</name>
<dbReference type="EnsemblProtists" id="EOD20257">
    <property type="protein sequence ID" value="EOD20257"/>
    <property type="gene ID" value="EMIHUDRAFT_424763"/>
</dbReference>
<dbReference type="AlphaFoldDB" id="A0A0D3IYH6"/>
<dbReference type="RefSeq" id="XP_005768740.1">
    <property type="nucleotide sequence ID" value="XM_005768683.1"/>
</dbReference>
<dbReference type="PANTHER" id="PTHR13234:SF8">
    <property type="entry name" value="GAMMA-INTERFERON-INDUCIBLE LYSOSOMAL THIOL REDUCTASE"/>
    <property type="match status" value="1"/>
</dbReference>
<dbReference type="HOGENOM" id="CLU_066886_1_1_1"/>
<comment type="subcellular location">
    <subcellularLocation>
        <location evidence="1">Secreted</location>
    </subcellularLocation>
</comment>
<evidence type="ECO:0000256" key="4">
    <source>
        <dbReference type="ARBA" id="ARBA00022729"/>
    </source>
</evidence>
<dbReference type="KEGG" id="ehx:EMIHUDRAFT_436560"/>
<evidence type="ECO:0000313" key="7">
    <source>
        <dbReference type="Proteomes" id="UP000013827"/>
    </source>
</evidence>
<reference evidence="7" key="1">
    <citation type="journal article" date="2013" name="Nature">
        <title>Pan genome of the phytoplankton Emiliania underpins its global distribution.</title>
        <authorList>
            <person name="Read B.A."/>
            <person name="Kegel J."/>
            <person name="Klute M.J."/>
            <person name="Kuo A."/>
            <person name="Lefebvre S.C."/>
            <person name="Maumus F."/>
            <person name="Mayer C."/>
            <person name="Miller J."/>
            <person name="Monier A."/>
            <person name="Salamov A."/>
            <person name="Young J."/>
            <person name="Aguilar M."/>
            <person name="Claverie J.M."/>
            <person name="Frickenhaus S."/>
            <person name="Gonzalez K."/>
            <person name="Herman E.K."/>
            <person name="Lin Y.C."/>
            <person name="Napier J."/>
            <person name="Ogata H."/>
            <person name="Sarno A.F."/>
            <person name="Shmutz J."/>
            <person name="Schroeder D."/>
            <person name="de Vargas C."/>
            <person name="Verret F."/>
            <person name="von Dassow P."/>
            <person name="Valentin K."/>
            <person name="Van de Peer Y."/>
            <person name="Wheeler G."/>
            <person name="Dacks J.B."/>
            <person name="Delwiche C.F."/>
            <person name="Dyhrman S.T."/>
            <person name="Glockner G."/>
            <person name="John U."/>
            <person name="Richards T."/>
            <person name="Worden A.Z."/>
            <person name="Zhang X."/>
            <person name="Grigoriev I.V."/>
            <person name="Allen A.E."/>
            <person name="Bidle K."/>
            <person name="Borodovsky M."/>
            <person name="Bowler C."/>
            <person name="Brownlee C."/>
            <person name="Cock J.M."/>
            <person name="Elias M."/>
            <person name="Gladyshev V.N."/>
            <person name="Groth M."/>
            <person name="Guda C."/>
            <person name="Hadaegh A."/>
            <person name="Iglesias-Rodriguez M.D."/>
            <person name="Jenkins J."/>
            <person name="Jones B.M."/>
            <person name="Lawson T."/>
            <person name="Leese F."/>
            <person name="Lindquist E."/>
            <person name="Lobanov A."/>
            <person name="Lomsadze A."/>
            <person name="Malik S.B."/>
            <person name="Marsh M.E."/>
            <person name="Mackinder L."/>
            <person name="Mock T."/>
            <person name="Mueller-Roeber B."/>
            <person name="Pagarete A."/>
            <person name="Parker M."/>
            <person name="Probert I."/>
            <person name="Quesneville H."/>
            <person name="Raines C."/>
            <person name="Rensing S.A."/>
            <person name="Riano-Pachon D.M."/>
            <person name="Richier S."/>
            <person name="Rokitta S."/>
            <person name="Shiraiwa Y."/>
            <person name="Soanes D.M."/>
            <person name="van der Giezen M."/>
            <person name="Wahlund T.M."/>
            <person name="Williams B."/>
            <person name="Wilson W."/>
            <person name="Wolfe G."/>
            <person name="Wurch L.L."/>
        </authorList>
    </citation>
    <scope>NUCLEOTIDE SEQUENCE</scope>
</reference>
<evidence type="ECO:0000256" key="5">
    <source>
        <dbReference type="ARBA" id="ARBA00023180"/>
    </source>
</evidence>
<keyword evidence="3" id="KW-0964">Secreted</keyword>